<accession>A0A101FXE5</accession>
<evidence type="ECO:0000259" key="11">
    <source>
        <dbReference type="Pfam" id="PF02463"/>
    </source>
</evidence>
<proteinExistence type="inferred from homology"/>
<dbReference type="GO" id="GO:0006281">
    <property type="term" value="P:DNA repair"/>
    <property type="evidence" value="ECO:0007669"/>
    <property type="project" value="UniProtKB-KW"/>
</dbReference>
<dbReference type="GO" id="GO:0043590">
    <property type="term" value="C:bacterial nucleoid"/>
    <property type="evidence" value="ECO:0007669"/>
    <property type="project" value="TreeGrafter"/>
</dbReference>
<dbReference type="PATRIC" id="fig|167964.4.peg.734"/>
<dbReference type="InterPro" id="IPR027417">
    <property type="entry name" value="P-loop_NTPase"/>
</dbReference>
<dbReference type="GO" id="GO:0006310">
    <property type="term" value="P:DNA recombination"/>
    <property type="evidence" value="ECO:0007669"/>
    <property type="project" value="InterPro"/>
</dbReference>
<dbReference type="Proteomes" id="UP000064249">
    <property type="component" value="Unassembled WGS sequence"/>
</dbReference>
<name>A0A101FXE5_9CHLR</name>
<dbReference type="CDD" id="cd03241">
    <property type="entry name" value="ABC_RecN"/>
    <property type="match status" value="2"/>
</dbReference>
<evidence type="ECO:0000256" key="9">
    <source>
        <dbReference type="PIRNR" id="PIRNR003128"/>
    </source>
</evidence>
<evidence type="ECO:0000256" key="8">
    <source>
        <dbReference type="ARBA" id="ARBA00033408"/>
    </source>
</evidence>
<gene>
    <name evidence="12" type="ORF">XD73_0943</name>
</gene>
<reference evidence="12 13" key="1">
    <citation type="journal article" date="2015" name="MBio">
        <title>Genome-Resolved Metagenomic Analysis Reveals Roles for Candidate Phyla and Other Microbial Community Members in Biogeochemical Transformations in Oil Reservoirs.</title>
        <authorList>
            <person name="Hu P."/>
            <person name="Tom L."/>
            <person name="Singh A."/>
            <person name="Thomas B.C."/>
            <person name="Baker B.J."/>
            <person name="Piceno Y.M."/>
            <person name="Andersen G.L."/>
            <person name="Banfield J.F."/>
        </authorList>
    </citation>
    <scope>NUCLEOTIDE SEQUENCE [LARGE SCALE GENOMIC DNA]</scope>
    <source>
        <strain evidence="12">46_16</strain>
    </source>
</reference>
<evidence type="ECO:0000256" key="4">
    <source>
        <dbReference type="ARBA" id="ARBA00022741"/>
    </source>
</evidence>
<dbReference type="PANTHER" id="PTHR11059">
    <property type="entry name" value="DNA REPAIR PROTEIN RECN"/>
    <property type="match status" value="1"/>
</dbReference>
<keyword evidence="4" id="KW-0547">Nucleotide-binding</keyword>
<evidence type="ECO:0000313" key="12">
    <source>
        <dbReference type="EMBL" id="KUK46177.1"/>
    </source>
</evidence>
<dbReference type="FunFam" id="3.40.50.300:FF:000319">
    <property type="entry name" value="DNA repair protein RecN"/>
    <property type="match status" value="1"/>
</dbReference>
<dbReference type="SUPFAM" id="SSF52540">
    <property type="entry name" value="P-loop containing nucleoside triphosphate hydrolases"/>
    <property type="match status" value="2"/>
</dbReference>
<comment type="similarity">
    <text evidence="2 9">Belongs to the RecN family.</text>
</comment>
<keyword evidence="5 9" id="KW-0227">DNA damage</keyword>
<comment type="function">
    <text evidence="1 9">May be involved in recombinational repair of damaged DNA.</text>
</comment>
<comment type="caution">
    <text evidence="12">The sequence shown here is derived from an EMBL/GenBank/DDBJ whole genome shotgun (WGS) entry which is preliminary data.</text>
</comment>
<dbReference type="GO" id="GO:0005524">
    <property type="term" value="F:ATP binding"/>
    <property type="evidence" value="ECO:0007669"/>
    <property type="project" value="UniProtKB-KW"/>
</dbReference>
<evidence type="ECO:0000256" key="2">
    <source>
        <dbReference type="ARBA" id="ARBA00009441"/>
    </source>
</evidence>
<evidence type="ECO:0000256" key="6">
    <source>
        <dbReference type="ARBA" id="ARBA00022840"/>
    </source>
</evidence>
<keyword evidence="6" id="KW-0067">ATP-binding</keyword>
<dbReference type="Pfam" id="PF02463">
    <property type="entry name" value="SMC_N"/>
    <property type="match status" value="1"/>
</dbReference>
<evidence type="ECO:0000256" key="5">
    <source>
        <dbReference type="ARBA" id="ARBA00022763"/>
    </source>
</evidence>
<dbReference type="GO" id="GO:0009432">
    <property type="term" value="P:SOS response"/>
    <property type="evidence" value="ECO:0007669"/>
    <property type="project" value="TreeGrafter"/>
</dbReference>
<sequence length="583" mass="65254">MLRELSIQNFAIIPELRLRFKPGLTTFTGETGAGKSIMLDALEVLTGGRTDNSMIRSGAEIAQLEAVFTLPESNRPTILHILEEQGLTDDSEDSIILGREIRKEGRNIARINGRMVSTGILRDVGSYLVDIHGQSEHLSLLKVKEHIHLLDRYCKNESLLTDYQHIYRTWHHIHHELDDLRKAEADAARQQDLLNYQIQEIEAATLQDGEEDELHNELNRLANAEKLATLCQKASSLLESSELEARGVNEQMGEISQALHRVAEIDNEVNDLAVQSDTVLSLIEDINRALQDYMDTVEYNPKRLEQVENRISLINSLTRKYGTSITEVLDFAGKAKKQLDKITHAEERIQELETEEKEVLQQLAQKGSALSENRQRFANLLGQKMEAQLADLRMEGAKFKADIQQLPDPQGLQLAHGEIVHFDENGIDKVEFLIAPNPGEGLKPLVKIASGGETSRLMLALKNVLAEADTIPTLIFDEIDQGIGGRIGAIVGEKLWQLGRSHQVLCVTHLPQLAAFGIQHYRVHKLVQEGRTITQVDDINGEARVRELANMFGGDTEANRKAALEVLSNANQHTEHLQNSSEI</sequence>
<organism evidence="12 13">
    <name type="scientific">Anaerolinea thermophila</name>
    <dbReference type="NCBI Taxonomy" id="167964"/>
    <lineage>
        <taxon>Bacteria</taxon>
        <taxon>Bacillati</taxon>
        <taxon>Chloroflexota</taxon>
        <taxon>Anaerolineae</taxon>
        <taxon>Anaerolineales</taxon>
        <taxon>Anaerolineaceae</taxon>
        <taxon>Anaerolinea</taxon>
    </lineage>
</organism>
<evidence type="ECO:0000256" key="7">
    <source>
        <dbReference type="ARBA" id="ARBA00023204"/>
    </source>
</evidence>
<keyword evidence="10" id="KW-0175">Coiled coil</keyword>
<dbReference type="EMBL" id="LGFU01000059">
    <property type="protein sequence ID" value="KUK46177.1"/>
    <property type="molecule type" value="Genomic_DNA"/>
</dbReference>
<keyword evidence="7 9" id="KW-0234">DNA repair</keyword>
<dbReference type="FunFam" id="3.40.50.300:FF:000356">
    <property type="entry name" value="DNA repair protein RecN"/>
    <property type="match status" value="1"/>
</dbReference>
<evidence type="ECO:0000256" key="10">
    <source>
        <dbReference type="SAM" id="Coils"/>
    </source>
</evidence>
<evidence type="ECO:0000256" key="3">
    <source>
        <dbReference type="ARBA" id="ARBA00021315"/>
    </source>
</evidence>
<feature type="coiled-coil region" evidence="10">
    <location>
        <begin position="335"/>
        <end position="362"/>
    </location>
</feature>
<dbReference type="InterPro" id="IPR004604">
    <property type="entry name" value="DNA_recomb/repair_RecN"/>
</dbReference>
<dbReference type="NCBIfam" id="TIGR00634">
    <property type="entry name" value="recN"/>
    <property type="match status" value="1"/>
</dbReference>
<evidence type="ECO:0000256" key="1">
    <source>
        <dbReference type="ARBA" id="ARBA00003618"/>
    </source>
</evidence>
<feature type="domain" description="RecF/RecN/SMC N-terminal" evidence="11">
    <location>
        <begin position="1"/>
        <end position="524"/>
    </location>
</feature>
<dbReference type="PIRSF" id="PIRSF003128">
    <property type="entry name" value="RecN"/>
    <property type="match status" value="1"/>
</dbReference>
<dbReference type="InterPro" id="IPR003395">
    <property type="entry name" value="RecF/RecN/SMC_N"/>
</dbReference>
<dbReference type="AlphaFoldDB" id="A0A101FXE5"/>
<dbReference type="Gene3D" id="3.40.50.300">
    <property type="entry name" value="P-loop containing nucleotide triphosphate hydrolases"/>
    <property type="match status" value="2"/>
</dbReference>
<dbReference type="NCBIfam" id="NF008121">
    <property type="entry name" value="PRK10869.1"/>
    <property type="match status" value="1"/>
</dbReference>
<dbReference type="PANTHER" id="PTHR11059:SF0">
    <property type="entry name" value="DNA REPAIR PROTEIN RECN"/>
    <property type="match status" value="1"/>
</dbReference>
<evidence type="ECO:0000313" key="13">
    <source>
        <dbReference type="Proteomes" id="UP000064249"/>
    </source>
</evidence>
<protein>
    <recommendedName>
        <fullName evidence="3 9">DNA repair protein RecN</fullName>
    </recommendedName>
    <alternativeName>
        <fullName evidence="8 9">Recombination protein N</fullName>
    </alternativeName>
</protein>